<dbReference type="PANTHER" id="PTHR31623">
    <property type="entry name" value="F21J9.9"/>
    <property type="match status" value="1"/>
</dbReference>
<organism evidence="4 5">
    <name type="scientific">Saponaria officinalis</name>
    <name type="common">Common soapwort</name>
    <name type="synonym">Lychnis saponaria</name>
    <dbReference type="NCBI Taxonomy" id="3572"/>
    <lineage>
        <taxon>Eukaryota</taxon>
        <taxon>Viridiplantae</taxon>
        <taxon>Streptophyta</taxon>
        <taxon>Embryophyta</taxon>
        <taxon>Tracheophyta</taxon>
        <taxon>Spermatophyta</taxon>
        <taxon>Magnoliopsida</taxon>
        <taxon>eudicotyledons</taxon>
        <taxon>Gunneridae</taxon>
        <taxon>Pentapetalae</taxon>
        <taxon>Caryophyllales</taxon>
        <taxon>Caryophyllaceae</taxon>
        <taxon>Caryophylleae</taxon>
        <taxon>Saponaria</taxon>
    </lineage>
</organism>
<reference evidence="4" key="1">
    <citation type="submission" date="2024-03" db="EMBL/GenBank/DDBJ databases">
        <title>WGS assembly of Saponaria officinalis var. Norfolk2.</title>
        <authorList>
            <person name="Jenkins J."/>
            <person name="Shu S."/>
            <person name="Grimwood J."/>
            <person name="Barry K."/>
            <person name="Goodstein D."/>
            <person name="Schmutz J."/>
            <person name="Leebens-Mack J."/>
            <person name="Osbourn A."/>
        </authorList>
    </citation>
    <scope>NUCLEOTIDE SEQUENCE [LARGE SCALE GENOMIC DNA]</scope>
    <source>
        <strain evidence="4">JIC</strain>
    </source>
</reference>
<evidence type="ECO:0008006" key="6">
    <source>
        <dbReference type="Google" id="ProtNLM"/>
    </source>
</evidence>
<evidence type="ECO:0000256" key="1">
    <source>
        <dbReference type="ARBA" id="ARBA00009861"/>
    </source>
</evidence>
<dbReference type="EMBL" id="JBDFQZ010000011">
    <property type="protein sequence ID" value="KAK9676676.1"/>
    <property type="molecule type" value="Genomic_DNA"/>
</dbReference>
<proteinExistence type="inferred from homology"/>
<evidence type="ECO:0000256" key="3">
    <source>
        <dbReference type="ARBA" id="ARBA00023315"/>
    </source>
</evidence>
<dbReference type="Proteomes" id="UP001443914">
    <property type="component" value="Unassembled WGS sequence"/>
</dbReference>
<dbReference type="Gene3D" id="3.30.559.10">
    <property type="entry name" value="Chloramphenicol acetyltransferase-like domain"/>
    <property type="match status" value="2"/>
</dbReference>
<evidence type="ECO:0000313" key="5">
    <source>
        <dbReference type="Proteomes" id="UP001443914"/>
    </source>
</evidence>
<dbReference type="AlphaFoldDB" id="A0AAW1HIX3"/>
<evidence type="ECO:0000256" key="2">
    <source>
        <dbReference type="ARBA" id="ARBA00022679"/>
    </source>
</evidence>
<evidence type="ECO:0000313" key="4">
    <source>
        <dbReference type="EMBL" id="KAK9676676.1"/>
    </source>
</evidence>
<dbReference type="InterPro" id="IPR023213">
    <property type="entry name" value="CAT-like_dom_sf"/>
</dbReference>
<dbReference type="Pfam" id="PF02458">
    <property type="entry name" value="Transferase"/>
    <property type="match status" value="1"/>
</dbReference>
<dbReference type="GO" id="GO:0016746">
    <property type="term" value="F:acyltransferase activity"/>
    <property type="evidence" value="ECO:0007669"/>
    <property type="project" value="UniProtKB-KW"/>
</dbReference>
<protein>
    <recommendedName>
        <fullName evidence="6">Transferase, Chloramphenicol acetyltransferase-like domain protein</fullName>
    </recommendedName>
</protein>
<dbReference type="PANTHER" id="PTHR31623:SF17">
    <property type="entry name" value="F21J9.9"/>
    <property type="match status" value="1"/>
</dbReference>
<keyword evidence="5" id="KW-1185">Reference proteome</keyword>
<keyword evidence="2" id="KW-0808">Transferase</keyword>
<name>A0AAW1HIX3_SAPOF</name>
<gene>
    <name evidence="4" type="ORF">RND81_11G092900</name>
</gene>
<sequence length="449" mass="50269">MNIEVISQEIIKPSIQTPDYLRYLQISLIDQLNSPFFIPTIYFFTRPKNTTPLETTSFLNKLKSSLSSTLSICYPLAGRLHNANHVKCNDEGVPYLHAEIESTRMADVVKKAQISDLDSLTPSFNQTGFPRLMMAIQVNIFSCGGVAIGVKSNHRITDGFSLLMFLNAWADITNGKDPAQIAGPYFDTAKLFPPQYSPIDILDDTNPHVLIDKPVAKWFMFTREKIDGLRSKLCSSKNIKSQPSIFTVLSAFSWSRIILTSRIDNDHNGNDVPFEVFIPVNMRPNVSNPYENSFYYGNMVVNAIVKPLCDLGDDVALCCDFIEKVNNSVNNIINNNSDLIKGMKEGKEDLKFVTEQFERVSKGKIKLLGFSNVPSLPVLEPDFGWGNPVWSVTGTMVDGLVIISRAGPYSKDFIATISMKKEDVAKLEADEVFNSFVLKNETYSLHSDQ</sequence>
<keyword evidence="3" id="KW-0012">Acyltransferase</keyword>
<accession>A0AAW1HIX3</accession>
<comment type="similarity">
    <text evidence="1">Belongs to the plant acyltransferase family.</text>
</comment>
<comment type="caution">
    <text evidence="4">The sequence shown here is derived from an EMBL/GenBank/DDBJ whole genome shotgun (WGS) entry which is preliminary data.</text>
</comment>